<name>A0AAD5T0Y8_9FUNG</name>
<organism evidence="2 3">
    <name type="scientific">Physocladia obscura</name>
    <dbReference type="NCBI Taxonomy" id="109957"/>
    <lineage>
        <taxon>Eukaryota</taxon>
        <taxon>Fungi</taxon>
        <taxon>Fungi incertae sedis</taxon>
        <taxon>Chytridiomycota</taxon>
        <taxon>Chytridiomycota incertae sedis</taxon>
        <taxon>Chytridiomycetes</taxon>
        <taxon>Chytridiales</taxon>
        <taxon>Chytriomycetaceae</taxon>
        <taxon>Physocladia</taxon>
    </lineage>
</organism>
<dbReference type="EMBL" id="JADGJH010000740">
    <property type="protein sequence ID" value="KAJ3123407.1"/>
    <property type="molecule type" value="Genomic_DNA"/>
</dbReference>
<gene>
    <name evidence="2" type="ORF">HK100_011623</name>
</gene>
<protein>
    <recommendedName>
        <fullName evidence="1">SAP domain-containing protein</fullName>
    </recommendedName>
</protein>
<feature type="domain" description="SAP" evidence="1">
    <location>
        <begin position="218"/>
        <end position="252"/>
    </location>
</feature>
<keyword evidence="3" id="KW-1185">Reference proteome</keyword>
<evidence type="ECO:0000259" key="1">
    <source>
        <dbReference type="PROSITE" id="PS50800"/>
    </source>
</evidence>
<sequence length="266" mass="28688">MSTITDRTGSGIGGIGGVEAEKREVHLSRALMEAEAKTAVAAVAAAEFRVTAGEREAAFIVGAARDAERIKYLKTRLANCHCDKDAFSSAEAADDFELITPPPLPSPASARDEAVNALAIAVSENRRLMQHLIDLNARVASKDALIKRQETDILELQSLVHSLMDEVEHNNHHSSMMDSSSSDAEDLPNRSLANDLEAHLETPPHTPTLQSQDLIQNSNVGTEGSLRARLAALGLSTEGNRAHLKKRLQRYVARKKKSATTNAAAK</sequence>
<dbReference type="AlphaFoldDB" id="A0AAD5T0Y8"/>
<comment type="caution">
    <text evidence="2">The sequence shown here is derived from an EMBL/GenBank/DDBJ whole genome shotgun (WGS) entry which is preliminary data.</text>
</comment>
<dbReference type="Proteomes" id="UP001211907">
    <property type="component" value="Unassembled WGS sequence"/>
</dbReference>
<reference evidence="2" key="1">
    <citation type="submission" date="2020-05" db="EMBL/GenBank/DDBJ databases">
        <title>Phylogenomic resolution of chytrid fungi.</title>
        <authorList>
            <person name="Stajich J.E."/>
            <person name="Amses K."/>
            <person name="Simmons R."/>
            <person name="Seto K."/>
            <person name="Myers J."/>
            <person name="Bonds A."/>
            <person name="Quandt C.A."/>
            <person name="Barry K."/>
            <person name="Liu P."/>
            <person name="Grigoriev I."/>
            <person name="Longcore J.E."/>
            <person name="James T.Y."/>
        </authorList>
    </citation>
    <scope>NUCLEOTIDE SEQUENCE</scope>
    <source>
        <strain evidence="2">JEL0513</strain>
    </source>
</reference>
<accession>A0AAD5T0Y8</accession>
<proteinExistence type="predicted"/>
<evidence type="ECO:0000313" key="2">
    <source>
        <dbReference type="EMBL" id="KAJ3123407.1"/>
    </source>
</evidence>
<dbReference type="InterPro" id="IPR003034">
    <property type="entry name" value="SAP_dom"/>
</dbReference>
<evidence type="ECO:0000313" key="3">
    <source>
        <dbReference type="Proteomes" id="UP001211907"/>
    </source>
</evidence>
<dbReference type="PROSITE" id="PS50800">
    <property type="entry name" value="SAP"/>
    <property type="match status" value="1"/>
</dbReference>